<organism evidence="1 2">
    <name type="scientific">Corynebacterium suicordis DSM 45110</name>
    <dbReference type="NCBI Taxonomy" id="1121369"/>
    <lineage>
        <taxon>Bacteria</taxon>
        <taxon>Bacillati</taxon>
        <taxon>Actinomycetota</taxon>
        <taxon>Actinomycetes</taxon>
        <taxon>Mycobacteriales</taxon>
        <taxon>Corynebacteriaceae</taxon>
        <taxon>Corynebacterium</taxon>
    </lineage>
</organism>
<gene>
    <name evidence="1" type="ORF">IRY30_09050</name>
</gene>
<evidence type="ECO:0000313" key="1">
    <source>
        <dbReference type="EMBL" id="MBF4554213.1"/>
    </source>
</evidence>
<dbReference type="InterPro" id="IPR021678">
    <property type="entry name" value="DUF3263"/>
</dbReference>
<dbReference type="EMBL" id="JADKMY010000003">
    <property type="protein sequence ID" value="MBF4554213.1"/>
    <property type="molecule type" value="Genomic_DNA"/>
</dbReference>
<comment type="caution">
    <text evidence="1">The sequence shown here is derived from an EMBL/GenBank/DDBJ whole genome shotgun (WGS) entry which is preliminary data.</text>
</comment>
<sequence length="78" mass="9523">MSTVENLPELNERERSMLDFERRWWTQRSNKAERIRQEFGVPPVRYFQQLNALIERPEALDYDPVTVRMLLRRRGDES</sequence>
<dbReference type="Proteomes" id="UP000635902">
    <property type="component" value="Unassembled WGS sequence"/>
</dbReference>
<dbReference type="Pfam" id="PF11662">
    <property type="entry name" value="DUF3263"/>
    <property type="match status" value="1"/>
</dbReference>
<protein>
    <submittedName>
        <fullName evidence="1">DUF3263 domain-containing protein</fullName>
    </submittedName>
</protein>
<keyword evidence="2" id="KW-1185">Reference proteome</keyword>
<reference evidence="1 2" key="1">
    <citation type="submission" date="2020-10" db="EMBL/GenBank/DDBJ databases">
        <title>Novel species in genus Corynebacterium.</title>
        <authorList>
            <person name="Zhang G."/>
        </authorList>
    </citation>
    <scope>NUCLEOTIDE SEQUENCE [LARGE SCALE GENOMIC DNA]</scope>
    <source>
        <strain evidence="1 2">DSM 45110</strain>
    </source>
</reference>
<accession>A0ABR9ZMS7</accession>
<proteinExistence type="predicted"/>
<name>A0ABR9ZMS7_9CORY</name>
<evidence type="ECO:0000313" key="2">
    <source>
        <dbReference type="Proteomes" id="UP000635902"/>
    </source>
</evidence>